<evidence type="ECO:0000313" key="3">
    <source>
        <dbReference type="EMBL" id="AWV89785.1"/>
    </source>
</evidence>
<evidence type="ECO:0000313" key="4">
    <source>
        <dbReference type="Proteomes" id="UP000249799"/>
    </source>
</evidence>
<keyword evidence="4" id="KW-1185">Reference proteome</keyword>
<reference evidence="3 4" key="1">
    <citation type="submission" date="2018-06" db="EMBL/GenBank/DDBJ databases">
        <title>Lujinxingia sediminis gen. nov. sp. nov., a new facultative anaerobic member of the class Deltaproteobacteria, and proposal of Lujinxingaceae fam. nov.</title>
        <authorList>
            <person name="Guo L.-Y."/>
            <person name="Li C.-M."/>
            <person name="Wang S."/>
            <person name="Du Z.-J."/>
        </authorList>
    </citation>
    <scope>NUCLEOTIDE SEQUENCE [LARGE SCALE GENOMIC DNA]</scope>
    <source>
        <strain evidence="3 4">FA350</strain>
    </source>
</reference>
<evidence type="ECO:0000259" key="2">
    <source>
        <dbReference type="Pfam" id="PF10531"/>
    </source>
</evidence>
<dbReference type="InterPro" id="IPR019554">
    <property type="entry name" value="Soluble_ligand-bd"/>
</dbReference>
<dbReference type="Proteomes" id="UP000249799">
    <property type="component" value="Chromosome"/>
</dbReference>
<dbReference type="InterPro" id="IPR003715">
    <property type="entry name" value="Poly_export_N"/>
</dbReference>
<name>A0A2Z4FLU7_9DELT</name>
<evidence type="ECO:0000259" key="1">
    <source>
        <dbReference type="Pfam" id="PF02563"/>
    </source>
</evidence>
<dbReference type="PANTHER" id="PTHR33619">
    <property type="entry name" value="POLYSACCHARIDE EXPORT PROTEIN GFCE-RELATED"/>
    <property type="match status" value="1"/>
</dbReference>
<dbReference type="PANTHER" id="PTHR33619:SF3">
    <property type="entry name" value="POLYSACCHARIDE EXPORT PROTEIN GFCE-RELATED"/>
    <property type="match status" value="1"/>
</dbReference>
<gene>
    <name evidence="3" type="ORF">DN745_10730</name>
</gene>
<dbReference type="InterPro" id="IPR049712">
    <property type="entry name" value="Poly_export"/>
</dbReference>
<dbReference type="Gene3D" id="3.10.560.10">
    <property type="entry name" value="Outer membrane lipoprotein wza domain like"/>
    <property type="match status" value="1"/>
</dbReference>
<feature type="domain" description="Soluble ligand binding" evidence="2">
    <location>
        <begin position="105"/>
        <end position="155"/>
    </location>
</feature>
<protein>
    <submittedName>
        <fullName evidence="3">Polysaccharide export protein</fullName>
    </submittedName>
</protein>
<sequence>MGCAGDRVDPAYEALVAQQTTGNTPVAGSLGPGDKFSLRVHDEKELSGDFTVSSDGTVNYPFVGRIYVSGMTCGEIERTVTEGLANGYLLNPSVSCSVVEYNSKKVFVFGEVKKPGSYPYSSNLTLVDAFALAGGVTARANANSTKLTRRVQDADVQVRVPMQEVVEGRRANVRLLPGDIIFVPESAF</sequence>
<dbReference type="Pfam" id="PF10531">
    <property type="entry name" value="SLBB"/>
    <property type="match status" value="1"/>
</dbReference>
<dbReference type="AlphaFoldDB" id="A0A2Z4FLU7"/>
<feature type="domain" description="Polysaccharide export protein N-terminal" evidence="1">
    <location>
        <begin position="29"/>
        <end position="98"/>
    </location>
</feature>
<dbReference type="Pfam" id="PF02563">
    <property type="entry name" value="Poly_export"/>
    <property type="match status" value="1"/>
</dbReference>
<dbReference type="KEGG" id="bsed:DN745_10730"/>
<dbReference type="GO" id="GO:0015159">
    <property type="term" value="F:polysaccharide transmembrane transporter activity"/>
    <property type="evidence" value="ECO:0007669"/>
    <property type="project" value="InterPro"/>
</dbReference>
<organism evidence="3 4">
    <name type="scientific">Bradymonas sediminis</name>
    <dbReference type="NCBI Taxonomy" id="1548548"/>
    <lineage>
        <taxon>Bacteria</taxon>
        <taxon>Deltaproteobacteria</taxon>
        <taxon>Bradymonadales</taxon>
        <taxon>Bradymonadaceae</taxon>
        <taxon>Bradymonas</taxon>
    </lineage>
</organism>
<dbReference type="EMBL" id="CP030032">
    <property type="protein sequence ID" value="AWV89785.1"/>
    <property type="molecule type" value="Genomic_DNA"/>
</dbReference>
<dbReference type="RefSeq" id="WP_111334710.1">
    <property type="nucleotide sequence ID" value="NZ_CP030032.1"/>
</dbReference>
<proteinExistence type="predicted"/>
<dbReference type="OrthoDB" id="9815244at2"/>
<dbReference type="Gene3D" id="3.30.1950.10">
    <property type="entry name" value="wza like domain"/>
    <property type="match status" value="1"/>
</dbReference>
<accession>A0A2Z4FLU7</accession>